<keyword evidence="3" id="KW-1185">Reference proteome</keyword>
<dbReference type="PANTHER" id="PTHR34322">
    <property type="entry name" value="TRANSPOSASE, Y1_TNP DOMAIN-CONTAINING"/>
    <property type="match status" value="1"/>
</dbReference>
<reference evidence="2 3" key="1">
    <citation type="submission" date="2020-08" db="EMBL/GenBank/DDBJ databases">
        <title>Genomic Encyclopedia of Type Strains, Phase IV (KMG-IV): sequencing the most valuable type-strain genomes for metagenomic binning, comparative biology and taxonomic classification.</title>
        <authorList>
            <person name="Goeker M."/>
        </authorList>
    </citation>
    <scope>NUCLEOTIDE SEQUENCE [LARGE SCALE GENOMIC DNA]</scope>
    <source>
        <strain evidence="2 3">DSM 12252</strain>
    </source>
</reference>
<dbReference type="Gene3D" id="3.30.70.1290">
    <property type="entry name" value="Transposase IS200-like"/>
    <property type="match status" value="1"/>
</dbReference>
<evidence type="ECO:0000313" key="3">
    <source>
        <dbReference type="Proteomes" id="UP000590740"/>
    </source>
</evidence>
<proteinExistence type="predicted"/>
<dbReference type="InterPro" id="IPR036515">
    <property type="entry name" value="Transposase_17_sf"/>
</dbReference>
<comment type="caution">
    <text evidence="2">The sequence shown here is derived from an EMBL/GenBank/DDBJ whole genome shotgun (WGS) entry which is preliminary data.</text>
</comment>
<name>A0A7W7YED8_9BACT</name>
<dbReference type="SUPFAM" id="SSF143422">
    <property type="entry name" value="Transposase IS200-like"/>
    <property type="match status" value="1"/>
</dbReference>
<dbReference type="Pfam" id="PF01797">
    <property type="entry name" value="Y1_Tnp"/>
    <property type="match status" value="1"/>
</dbReference>
<feature type="domain" description="Transposase IS200-like" evidence="1">
    <location>
        <begin position="9"/>
        <end position="125"/>
    </location>
</feature>
<gene>
    <name evidence="2" type="ORF">HNQ65_004283</name>
</gene>
<dbReference type="GO" id="GO:0003677">
    <property type="term" value="F:DNA binding"/>
    <property type="evidence" value="ECO:0007669"/>
    <property type="project" value="InterPro"/>
</dbReference>
<protein>
    <submittedName>
        <fullName evidence="2">REP element-mobilizing transposase RayT</fullName>
    </submittedName>
</protein>
<dbReference type="AlphaFoldDB" id="A0A7W7YED8"/>
<evidence type="ECO:0000259" key="1">
    <source>
        <dbReference type="SMART" id="SM01321"/>
    </source>
</evidence>
<dbReference type="SMART" id="SM01321">
    <property type="entry name" value="Y1_Tnp"/>
    <property type="match status" value="1"/>
</dbReference>
<sequence length="353" mass="40509">MARSIRIQSAGAYYHVMARGNRREVIFHDDDDRRFLLHTLGQACEMTGWRVHAWVLMSNHYHLFLQTPEPNLVAGMSWLQNTLTRRYNVRHRKWGRLFGDRYKAVVVEGEDCYHYQTLMDYIHLNPVRARLIQPKEKQSVLDYPWSSIAGGYALPPARRANWLAAGRGLEAFDLPDTANGRRRMIERLDRRATSEEMQSCGVPPLAAEVDARASHLRRGWYWGSQAFGERMRRLVGALLKKSAPRSRNYQADPHVAAHGVQQAEAWLKQGLKAAGLKRAEMGRLKGSDVRKLLLADLLWRRTTVSQEWLAEALAMKSAANVSQQLRRLDRQKALQQAPETLQDFLSQPEFTAS</sequence>
<dbReference type="PANTHER" id="PTHR34322:SF2">
    <property type="entry name" value="TRANSPOSASE IS200-LIKE DOMAIN-CONTAINING PROTEIN"/>
    <property type="match status" value="1"/>
</dbReference>
<dbReference type="GO" id="GO:0004803">
    <property type="term" value="F:transposase activity"/>
    <property type="evidence" value="ECO:0007669"/>
    <property type="project" value="InterPro"/>
</dbReference>
<dbReference type="Proteomes" id="UP000590740">
    <property type="component" value="Unassembled WGS sequence"/>
</dbReference>
<dbReference type="GO" id="GO:0006313">
    <property type="term" value="P:DNA transposition"/>
    <property type="evidence" value="ECO:0007669"/>
    <property type="project" value="InterPro"/>
</dbReference>
<dbReference type="InterPro" id="IPR002686">
    <property type="entry name" value="Transposase_17"/>
</dbReference>
<evidence type="ECO:0000313" key="2">
    <source>
        <dbReference type="EMBL" id="MBB5034675.1"/>
    </source>
</evidence>
<dbReference type="EMBL" id="JACHIG010000011">
    <property type="protein sequence ID" value="MBB5034675.1"/>
    <property type="molecule type" value="Genomic_DNA"/>
</dbReference>
<accession>A0A7W7YED8</accession>
<dbReference type="RefSeq" id="WP_221306241.1">
    <property type="nucleotide sequence ID" value="NZ_JACHIG010000011.1"/>
</dbReference>
<organism evidence="2 3">
    <name type="scientific">Prosthecobacter vanneervenii</name>
    <dbReference type="NCBI Taxonomy" id="48466"/>
    <lineage>
        <taxon>Bacteria</taxon>
        <taxon>Pseudomonadati</taxon>
        <taxon>Verrucomicrobiota</taxon>
        <taxon>Verrucomicrobiia</taxon>
        <taxon>Verrucomicrobiales</taxon>
        <taxon>Verrucomicrobiaceae</taxon>
        <taxon>Prosthecobacter</taxon>
    </lineage>
</organism>